<dbReference type="HOGENOM" id="CLU_1068908_0_0_5"/>
<evidence type="ECO:0000313" key="1">
    <source>
        <dbReference type="EMBL" id="ABD27526.1"/>
    </source>
</evidence>
<proteinExistence type="predicted"/>
<dbReference type="AlphaFoldDB" id="Q2G3P7"/>
<keyword evidence="2" id="KW-1185">Reference proteome</keyword>
<gene>
    <name evidence="1" type="ordered locus">Saro_3091</name>
</gene>
<reference evidence="2" key="1">
    <citation type="submission" date="2006-01" db="EMBL/GenBank/DDBJ databases">
        <title>Complete sequence of Novosphingobium aromaticivorans DSM 12444.</title>
        <authorList>
            <consortium name="US DOE Joint Genome Institute"/>
            <person name="Copeland A."/>
            <person name="Lucas S."/>
            <person name="Lapidus A."/>
            <person name="Barry K."/>
            <person name="Detter J.C."/>
            <person name="Glavina T."/>
            <person name="Hammon N."/>
            <person name="Israni S."/>
            <person name="Pitluck S."/>
            <person name="Chain P."/>
            <person name="Malfatti S."/>
            <person name="Shin M."/>
            <person name="Vergez L."/>
            <person name="Schmutz J."/>
            <person name="Larimer F."/>
            <person name="Land M."/>
            <person name="Kyrpides N."/>
            <person name="Ivanova N."/>
            <person name="Fredrickson J."/>
            <person name="Balkwill D."/>
            <person name="Romine M.F."/>
            <person name="Richardson P."/>
        </authorList>
    </citation>
    <scope>NUCLEOTIDE SEQUENCE [LARGE SCALE GENOMIC DNA]</scope>
    <source>
        <strain evidence="2">ATCC 700278 / DSM 12444 / CCUG 56034 / CIP 105152 / NBRC 16084 / F199</strain>
    </source>
</reference>
<organism evidence="1 2">
    <name type="scientific">Novosphingobium aromaticivorans (strain ATCC 700278 / DSM 12444 / CCUG 56034 / CIP 105152 / NBRC 16084 / F199)</name>
    <dbReference type="NCBI Taxonomy" id="279238"/>
    <lineage>
        <taxon>Bacteria</taxon>
        <taxon>Pseudomonadati</taxon>
        <taxon>Pseudomonadota</taxon>
        <taxon>Alphaproteobacteria</taxon>
        <taxon>Sphingomonadales</taxon>
        <taxon>Sphingomonadaceae</taxon>
        <taxon>Novosphingobium</taxon>
    </lineage>
</organism>
<sequence length="260" mass="28347">MVFLNPFDGARTKLERARELLVELSRLESAFVGENPLTLEFERQDSGDTVVFAVIKALPPPRLSAVVGDILGAMRASLDIGVCQACIARGQTDQKLVEKSSFLFAGNERDWDNQVKGRMQGADQEIRSLVKSFKPWRDGGNGHLYSLSKLAAKDKHLDLVPIGLRPRELTIDQIAVTRDDGLGVGIQAVMPQWGRVEKVELLRVLAPGRVESIGSGRLSARLGFALSAPAMGGQPVVTTLHNIGHFCVKAVDALEELSRK</sequence>
<dbReference type="EMBL" id="CP000248">
    <property type="protein sequence ID" value="ABD27526.1"/>
    <property type="molecule type" value="Genomic_DNA"/>
</dbReference>
<dbReference type="RefSeq" id="WP_011446730.1">
    <property type="nucleotide sequence ID" value="NC_007794.1"/>
</dbReference>
<dbReference type="eggNOG" id="ENOG5033K7R">
    <property type="taxonomic scope" value="Bacteria"/>
</dbReference>
<dbReference type="STRING" id="279238.Saro_3091"/>
<accession>Q2G3P7</accession>
<name>Q2G3P7_NOVAD</name>
<protein>
    <submittedName>
        <fullName evidence="1">Uncharacterized protein</fullName>
    </submittedName>
</protein>
<dbReference type="KEGG" id="nar:Saro_3091"/>
<evidence type="ECO:0000313" key="2">
    <source>
        <dbReference type="Proteomes" id="UP000009134"/>
    </source>
</evidence>
<dbReference type="Proteomes" id="UP000009134">
    <property type="component" value="Chromosome"/>
</dbReference>